<dbReference type="GO" id="GO:0005737">
    <property type="term" value="C:cytoplasm"/>
    <property type="evidence" value="ECO:0007669"/>
    <property type="project" value="TreeGrafter"/>
</dbReference>
<dbReference type="PROSITE" id="PS50076">
    <property type="entry name" value="DNAJ_2"/>
    <property type="match status" value="1"/>
</dbReference>
<dbReference type="SUPFAM" id="SSF46565">
    <property type="entry name" value="Chaperone J-domain"/>
    <property type="match status" value="1"/>
</dbReference>
<gene>
    <name evidence="2" type="ORF">SBAD_LOCUS10695</name>
</gene>
<protein>
    <submittedName>
        <fullName evidence="4">J domain-containing protein</fullName>
    </submittedName>
</protein>
<sequence>MKCYYDLLEVPKDASAEQIKKSYRRLALQWHPDKNPDKAAECTAYFTLLQQAYEVLSDPDERRWLQGFYAVYRDVFDQLAVEELDFISDPGKNQFPTFGYSHSDYDTVS</sequence>
<dbReference type="EMBL" id="UZAM01014431">
    <property type="protein sequence ID" value="VDP33882.1"/>
    <property type="molecule type" value="Genomic_DNA"/>
</dbReference>
<dbReference type="InterPro" id="IPR051964">
    <property type="entry name" value="Chaperone_stress_response"/>
</dbReference>
<dbReference type="Pfam" id="PF00226">
    <property type="entry name" value="DnaJ"/>
    <property type="match status" value="1"/>
</dbReference>
<dbReference type="PANTHER" id="PTHR44029:SF1">
    <property type="entry name" value="DNAJ HOMOLOG SUBFAMILY C MEMBER 21"/>
    <property type="match status" value="1"/>
</dbReference>
<reference evidence="4" key="1">
    <citation type="submission" date="2016-06" db="UniProtKB">
        <authorList>
            <consortium name="WormBaseParasite"/>
        </authorList>
    </citation>
    <scope>IDENTIFICATION</scope>
</reference>
<organism evidence="4">
    <name type="scientific">Soboliphyme baturini</name>
    <dbReference type="NCBI Taxonomy" id="241478"/>
    <lineage>
        <taxon>Eukaryota</taxon>
        <taxon>Metazoa</taxon>
        <taxon>Ecdysozoa</taxon>
        <taxon>Nematoda</taxon>
        <taxon>Enoplea</taxon>
        <taxon>Dorylaimia</taxon>
        <taxon>Dioctophymatida</taxon>
        <taxon>Dioctophymatoidea</taxon>
        <taxon>Soboliphymatidae</taxon>
        <taxon>Soboliphyme</taxon>
    </lineage>
</organism>
<dbReference type="SMART" id="SM00271">
    <property type="entry name" value="DnaJ"/>
    <property type="match status" value="1"/>
</dbReference>
<reference evidence="2 3" key="2">
    <citation type="submission" date="2018-11" db="EMBL/GenBank/DDBJ databases">
        <authorList>
            <consortium name="Pathogen Informatics"/>
        </authorList>
    </citation>
    <scope>NUCLEOTIDE SEQUENCE [LARGE SCALE GENOMIC DNA]</scope>
</reference>
<dbReference type="OrthoDB" id="10250354at2759"/>
<keyword evidence="3" id="KW-1185">Reference proteome</keyword>
<dbReference type="Gene3D" id="1.10.287.110">
    <property type="entry name" value="DnaJ domain"/>
    <property type="match status" value="1"/>
</dbReference>
<dbReference type="CDD" id="cd06257">
    <property type="entry name" value="DnaJ"/>
    <property type="match status" value="1"/>
</dbReference>
<accession>A0A183J497</accession>
<dbReference type="PRINTS" id="PR00625">
    <property type="entry name" value="JDOMAIN"/>
</dbReference>
<dbReference type="InterPro" id="IPR001623">
    <property type="entry name" value="DnaJ_domain"/>
</dbReference>
<evidence type="ECO:0000313" key="4">
    <source>
        <dbReference type="WBParaSite" id="SBAD_0001106701-mRNA-1"/>
    </source>
</evidence>
<dbReference type="WBParaSite" id="SBAD_0001106701-mRNA-1">
    <property type="protein sequence ID" value="SBAD_0001106701-mRNA-1"/>
    <property type="gene ID" value="SBAD_0001106701"/>
</dbReference>
<evidence type="ECO:0000313" key="3">
    <source>
        <dbReference type="Proteomes" id="UP000270296"/>
    </source>
</evidence>
<dbReference type="InterPro" id="IPR036869">
    <property type="entry name" value="J_dom_sf"/>
</dbReference>
<dbReference type="AlphaFoldDB" id="A0A183J497"/>
<evidence type="ECO:0000313" key="2">
    <source>
        <dbReference type="EMBL" id="VDP33882.1"/>
    </source>
</evidence>
<name>A0A183J497_9BILA</name>
<proteinExistence type="predicted"/>
<evidence type="ECO:0000259" key="1">
    <source>
        <dbReference type="PROSITE" id="PS50076"/>
    </source>
</evidence>
<feature type="domain" description="J" evidence="1">
    <location>
        <begin position="3"/>
        <end position="80"/>
    </location>
</feature>
<dbReference type="Proteomes" id="UP000270296">
    <property type="component" value="Unassembled WGS sequence"/>
</dbReference>
<dbReference type="PANTHER" id="PTHR44029">
    <property type="entry name" value="DNAJ HOMOLOG SUBFAMILY C MEMBER 21"/>
    <property type="match status" value="1"/>
</dbReference>